<dbReference type="Proteomes" id="UP000028839">
    <property type="component" value="Unassembled WGS sequence"/>
</dbReference>
<comment type="catalytic activity">
    <reaction evidence="13">
        <text>a (3S)-3-hydroxyacyl-CoA + NAD(+) = a 3-oxoacyl-CoA + NADH + H(+)</text>
        <dbReference type="Rhea" id="RHEA:22432"/>
        <dbReference type="ChEBI" id="CHEBI:15378"/>
        <dbReference type="ChEBI" id="CHEBI:57318"/>
        <dbReference type="ChEBI" id="CHEBI:57540"/>
        <dbReference type="ChEBI" id="CHEBI:57945"/>
        <dbReference type="ChEBI" id="CHEBI:90726"/>
        <dbReference type="EC" id="1.1.1.35"/>
    </reaction>
</comment>
<dbReference type="Pfam" id="PF00725">
    <property type="entry name" value="3HCDH"/>
    <property type="match status" value="1"/>
</dbReference>
<gene>
    <name evidence="16" type="ORF">IB75_04165</name>
</gene>
<dbReference type="OrthoDB" id="5389341at2"/>
<dbReference type="InterPro" id="IPR029045">
    <property type="entry name" value="ClpP/crotonase-like_dom_sf"/>
</dbReference>
<keyword evidence="10" id="KW-0443">Lipid metabolism</keyword>
<protein>
    <recommendedName>
        <fullName evidence="5">enoyl-CoA hydratase</fullName>
        <ecNumber evidence="5">4.2.1.17</ecNumber>
    </recommendedName>
</protein>
<evidence type="ECO:0000256" key="6">
    <source>
        <dbReference type="ARBA" id="ARBA00022832"/>
    </source>
</evidence>
<dbReference type="SUPFAM" id="SSF51735">
    <property type="entry name" value="NAD(P)-binding Rossmann-fold domains"/>
    <property type="match status" value="1"/>
</dbReference>
<dbReference type="PANTHER" id="PTHR43612:SF3">
    <property type="entry name" value="TRIFUNCTIONAL ENZYME SUBUNIT ALPHA, MITOCHONDRIAL"/>
    <property type="match status" value="1"/>
</dbReference>
<evidence type="ECO:0000256" key="4">
    <source>
        <dbReference type="ARBA" id="ARBA00009463"/>
    </source>
</evidence>
<comment type="pathway">
    <text evidence="1">Lipid metabolism; fatty acid beta-oxidation.</text>
</comment>
<dbReference type="PANTHER" id="PTHR43612">
    <property type="entry name" value="TRIFUNCTIONAL ENZYME SUBUNIT ALPHA"/>
    <property type="match status" value="1"/>
</dbReference>
<dbReference type="InterPro" id="IPR006180">
    <property type="entry name" value="3-OHacyl-CoA_DH_CS"/>
</dbReference>
<evidence type="ECO:0000313" key="16">
    <source>
        <dbReference type="EMBL" id="KFI20315.1"/>
    </source>
</evidence>
<feature type="domain" description="3-hydroxyacyl-CoA dehydrogenase NAD binding" evidence="15">
    <location>
        <begin position="307"/>
        <end position="479"/>
    </location>
</feature>
<keyword evidence="9" id="KW-0520">NAD</keyword>
<dbReference type="EMBL" id="JPGN01000023">
    <property type="protein sequence ID" value="KFI20315.1"/>
    <property type="molecule type" value="Genomic_DNA"/>
</dbReference>
<dbReference type="UniPathway" id="UPA00659"/>
<sequence>MNNNTDWCAEKDTDDIVWLRLNQSGKNTNVLSKSVLEALDKQLVQLATENPKGLIILSDKKQGFIAGADVTEFTALRKATEARTWIQRVHEIFNRLANLPFPTVAVIHGYCLGGGLELALACRYRVAANNPETQLGLPEVKLGIHPGYGGTVRLPRLIGTLPALEMMLNGRSLSTRAAVRLGLIDQAVPARHLQQAARAFIKKSPPPYRPPFWQRLIGQAPMRQLVTKVLRSRLEKRVNSRHYPAPFALLELWEKQEGTIEQRLALEAESLAALLISETTNNLIRVFLLQQRLKSLGKQGIFKPQRVHVIGAGTMGGDIAAWCALKNLHVSLQDQSPDRIAPAIKRAHGLFKKRLKSQRPIQAAMDRLMPDPRGEGLAKADVLIEAIFENIEAKQSLFQAIEPRLKAGALLATNTSSIPLETLAESLSQSERLVGLHFFNPVAKMQLVEIVKGEATKAEEMARAAAFTRQIGRLPLPVKSLPGFLVNRVLTPYLLEATRLLSEGVPGPVIDQAAIDFGMPMGPIELADTVGLDICLSVAERLTPPEQIPEELKIKIQQGQLGKKSGSGFYRYQGGKSVKSQPPQEYQAPEDLTDRLILSMINEAVSSLHDRVVEDADLLDAGMIFGIGFAPFRGGPLHYVRTQGVDTMRQRLQALETRYGTRFTPSAGWQAL</sequence>
<dbReference type="AlphaFoldDB" id="A0A0E2Z9D9"/>
<dbReference type="GO" id="GO:0004300">
    <property type="term" value="F:enoyl-CoA hydratase activity"/>
    <property type="evidence" value="ECO:0007669"/>
    <property type="project" value="UniProtKB-EC"/>
</dbReference>
<dbReference type="InterPro" id="IPR008927">
    <property type="entry name" value="6-PGluconate_DH-like_C_sf"/>
</dbReference>
<dbReference type="InterPro" id="IPR013328">
    <property type="entry name" value="6PGD_dom2"/>
</dbReference>
<evidence type="ECO:0000256" key="11">
    <source>
        <dbReference type="ARBA" id="ARBA00023239"/>
    </source>
</evidence>
<evidence type="ECO:0000256" key="13">
    <source>
        <dbReference type="ARBA" id="ARBA00049556"/>
    </source>
</evidence>
<evidence type="ECO:0000256" key="12">
    <source>
        <dbReference type="ARBA" id="ARBA00023268"/>
    </source>
</evidence>
<name>A0A0E2Z9D9_9GAMM</name>
<dbReference type="Pfam" id="PF02737">
    <property type="entry name" value="3HCDH_N"/>
    <property type="match status" value="1"/>
</dbReference>
<dbReference type="Gene3D" id="1.10.1040.10">
    <property type="entry name" value="N-(1-d-carboxylethyl)-l-norvaline Dehydrogenase, domain 2"/>
    <property type="match status" value="2"/>
</dbReference>
<accession>A0A0E2Z9D9</accession>
<keyword evidence="8" id="KW-0560">Oxidoreductase</keyword>
<evidence type="ECO:0000256" key="5">
    <source>
        <dbReference type="ARBA" id="ARBA00012076"/>
    </source>
</evidence>
<comment type="similarity">
    <text evidence="4">Belongs to the 3-hydroxyacyl-CoA dehydrogenase family.</text>
</comment>
<comment type="similarity">
    <text evidence="2">In the central section; belongs to the 3-hydroxyacyl-CoA dehydrogenase family.</text>
</comment>
<dbReference type="InterPro" id="IPR001753">
    <property type="entry name" value="Enoyl-CoA_hydra/iso"/>
</dbReference>
<dbReference type="SUPFAM" id="SSF52096">
    <property type="entry name" value="ClpP/crotonase"/>
    <property type="match status" value="1"/>
</dbReference>
<evidence type="ECO:0000256" key="9">
    <source>
        <dbReference type="ARBA" id="ARBA00023027"/>
    </source>
</evidence>
<dbReference type="GO" id="GO:0070403">
    <property type="term" value="F:NAD+ binding"/>
    <property type="evidence" value="ECO:0007669"/>
    <property type="project" value="InterPro"/>
</dbReference>
<dbReference type="SUPFAM" id="SSF48179">
    <property type="entry name" value="6-phosphogluconate dehydrogenase C-terminal domain-like"/>
    <property type="match status" value="2"/>
</dbReference>
<comment type="similarity">
    <text evidence="3">In the N-terminal section; belongs to the enoyl-CoA hydratase/isomerase family.</text>
</comment>
<evidence type="ECO:0000256" key="8">
    <source>
        <dbReference type="ARBA" id="ARBA00023002"/>
    </source>
</evidence>
<evidence type="ECO:0000313" key="17">
    <source>
        <dbReference type="Proteomes" id="UP000028839"/>
    </source>
</evidence>
<reference evidence="16 17" key="1">
    <citation type="submission" date="2014-07" db="EMBL/GenBank/DDBJ databases">
        <title>Comparative analysis of Nitrosococcus oceani genome inventories of strains from Pacific and Atlantic gyres.</title>
        <authorList>
            <person name="Lim C.K."/>
            <person name="Wang L."/>
            <person name="Sayavedra-Soto L.A."/>
            <person name="Klotz M.G."/>
        </authorList>
    </citation>
    <scope>NUCLEOTIDE SEQUENCE [LARGE SCALE GENOMIC DNA]</scope>
    <source>
        <strain evidence="16 17">C-27</strain>
    </source>
</reference>
<evidence type="ECO:0000256" key="2">
    <source>
        <dbReference type="ARBA" id="ARBA00007005"/>
    </source>
</evidence>
<feature type="domain" description="3-hydroxyacyl-CoA dehydrogenase C-terminal" evidence="14">
    <location>
        <begin position="483"/>
        <end position="572"/>
    </location>
</feature>
<dbReference type="HOGENOM" id="CLU_009834_16_1_6"/>
<evidence type="ECO:0000256" key="1">
    <source>
        <dbReference type="ARBA" id="ARBA00005005"/>
    </source>
</evidence>
<dbReference type="CDD" id="cd06558">
    <property type="entry name" value="crotonase-like"/>
    <property type="match status" value="1"/>
</dbReference>
<evidence type="ECO:0000259" key="14">
    <source>
        <dbReference type="Pfam" id="PF00725"/>
    </source>
</evidence>
<dbReference type="PROSITE" id="PS00067">
    <property type="entry name" value="3HCDH"/>
    <property type="match status" value="1"/>
</dbReference>
<proteinExistence type="inferred from homology"/>
<dbReference type="GO" id="GO:0016509">
    <property type="term" value="F:long-chain (3S)-3-hydroxyacyl-CoA dehydrogenase (NAD+) activity"/>
    <property type="evidence" value="ECO:0007669"/>
    <property type="project" value="TreeGrafter"/>
</dbReference>
<dbReference type="EC" id="4.2.1.17" evidence="5"/>
<evidence type="ECO:0000256" key="10">
    <source>
        <dbReference type="ARBA" id="ARBA00023098"/>
    </source>
</evidence>
<dbReference type="Gene3D" id="3.90.226.10">
    <property type="entry name" value="2-enoyl-CoA Hydratase, Chain A, domain 1"/>
    <property type="match status" value="1"/>
</dbReference>
<keyword evidence="6" id="KW-0276">Fatty acid metabolism</keyword>
<dbReference type="InterPro" id="IPR036291">
    <property type="entry name" value="NAD(P)-bd_dom_sf"/>
</dbReference>
<dbReference type="InterPro" id="IPR050136">
    <property type="entry name" value="FA_oxidation_alpha_subunit"/>
</dbReference>
<keyword evidence="11" id="KW-0456">Lyase</keyword>
<evidence type="ECO:0000256" key="3">
    <source>
        <dbReference type="ARBA" id="ARBA00008750"/>
    </source>
</evidence>
<keyword evidence="7" id="KW-0442">Lipid degradation</keyword>
<comment type="caution">
    <text evidence="16">The sequence shown here is derived from an EMBL/GenBank/DDBJ whole genome shotgun (WGS) entry which is preliminary data.</text>
</comment>
<evidence type="ECO:0000256" key="7">
    <source>
        <dbReference type="ARBA" id="ARBA00022963"/>
    </source>
</evidence>
<organism evidence="16 17">
    <name type="scientific">Nitrosococcus oceani C-27</name>
    <dbReference type="NCBI Taxonomy" id="314279"/>
    <lineage>
        <taxon>Bacteria</taxon>
        <taxon>Pseudomonadati</taxon>
        <taxon>Pseudomonadota</taxon>
        <taxon>Gammaproteobacteria</taxon>
        <taxon>Chromatiales</taxon>
        <taxon>Chromatiaceae</taxon>
        <taxon>Nitrosococcus</taxon>
    </lineage>
</organism>
<dbReference type="Gene3D" id="3.40.50.720">
    <property type="entry name" value="NAD(P)-binding Rossmann-like Domain"/>
    <property type="match status" value="1"/>
</dbReference>
<dbReference type="Pfam" id="PF00378">
    <property type="entry name" value="ECH_1"/>
    <property type="match status" value="1"/>
</dbReference>
<keyword evidence="12" id="KW-0511">Multifunctional enzyme</keyword>
<dbReference type="InterPro" id="IPR006176">
    <property type="entry name" value="3-OHacyl-CoA_DH_NAD-bd"/>
</dbReference>
<evidence type="ECO:0000259" key="15">
    <source>
        <dbReference type="Pfam" id="PF02737"/>
    </source>
</evidence>
<dbReference type="InterPro" id="IPR006108">
    <property type="entry name" value="3HC_DH_C"/>
</dbReference>
<dbReference type="GO" id="GO:0006635">
    <property type="term" value="P:fatty acid beta-oxidation"/>
    <property type="evidence" value="ECO:0007669"/>
    <property type="project" value="UniProtKB-UniPathway"/>
</dbReference>